<proteinExistence type="predicted"/>
<gene>
    <name evidence="1" type="ORF">DPMN_086308</name>
</gene>
<comment type="caution">
    <text evidence="1">The sequence shown here is derived from an EMBL/GenBank/DDBJ whole genome shotgun (WGS) entry which is preliminary data.</text>
</comment>
<accession>A0A9D4KQ96</accession>
<evidence type="ECO:0000313" key="1">
    <source>
        <dbReference type="EMBL" id="KAH3844057.1"/>
    </source>
</evidence>
<name>A0A9D4KQ96_DREPO</name>
<reference evidence="1" key="2">
    <citation type="submission" date="2020-11" db="EMBL/GenBank/DDBJ databases">
        <authorList>
            <person name="McCartney M.A."/>
            <person name="Auch B."/>
            <person name="Kono T."/>
            <person name="Mallez S."/>
            <person name="Becker A."/>
            <person name="Gohl D.M."/>
            <person name="Silverstein K.A.T."/>
            <person name="Koren S."/>
            <person name="Bechman K.B."/>
            <person name="Herman A."/>
            <person name="Abrahante J.E."/>
            <person name="Garbe J."/>
        </authorList>
    </citation>
    <scope>NUCLEOTIDE SEQUENCE</scope>
    <source>
        <strain evidence="1">Duluth1</strain>
        <tissue evidence="1">Whole animal</tissue>
    </source>
</reference>
<dbReference type="AlphaFoldDB" id="A0A9D4KQ96"/>
<dbReference type="EMBL" id="JAIWYP010000003">
    <property type="protein sequence ID" value="KAH3844057.1"/>
    <property type="molecule type" value="Genomic_DNA"/>
</dbReference>
<reference evidence="1" key="1">
    <citation type="journal article" date="2019" name="bioRxiv">
        <title>The Genome of the Zebra Mussel, Dreissena polymorpha: A Resource for Invasive Species Research.</title>
        <authorList>
            <person name="McCartney M.A."/>
            <person name="Auch B."/>
            <person name="Kono T."/>
            <person name="Mallez S."/>
            <person name="Zhang Y."/>
            <person name="Obille A."/>
            <person name="Becker A."/>
            <person name="Abrahante J.E."/>
            <person name="Garbe J."/>
            <person name="Badalamenti J.P."/>
            <person name="Herman A."/>
            <person name="Mangelson H."/>
            <person name="Liachko I."/>
            <person name="Sullivan S."/>
            <person name="Sone E.D."/>
            <person name="Koren S."/>
            <person name="Silverstein K.A.T."/>
            <person name="Beckman K.B."/>
            <person name="Gohl D.M."/>
        </authorList>
    </citation>
    <scope>NUCLEOTIDE SEQUENCE</scope>
    <source>
        <strain evidence="1">Duluth1</strain>
        <tissue evidence="1">Whole animal</tissue>
    </source>
</reference>
<dbReference type="Proteomes" id="UP000828390">
    <property type="component" value="Unassembled WGS sequence"/>
</dbReference>
<organism evidence="1 2">
    <name type="scientific">Dreissena polymorpha</name>
    <name type="common">Zebra mussel</name>
    <name type="synonym">Mytilus polymorpha</name>
    <dbReference type="NCBI Taxonomy" id="45954"/>
    <lineage>
        <taxon>Eukaryota</taxon>
        <taxon>Metazoa</taxon>
        <taxon>Spiralia</taxon>
        <taxon>Lophotrochozoa</taxon>
        <taxon>Mollusca</taxon>
        <taxon>Bivalvia</taxon>
        <taxon>Autobranchia</taxon>
        <taxon>Heteroconchia</taxon>
        <taxon>Euheterodonta</taxon>
        <taxon>Imparidentia</taxon>
        <taxon>Neoheterodontei</taxon>
        <taxon>Myida</taxon>
        <taxon>Dreissenoidea</taxon>
        <taxon>Dreissenidae</taxon>
        <taxon>Dreissena</taxon>
    </lineage>
</organism>
<keyword evidence="2" id="KW-1185">Reference proteome</keyword>
<sequence length="52" mass="6038">MCKITGFQLIPSDYGKHGNYETYRMVKLEAKEDQQESKVGLENINHSMKSLF</sequence>
<evidence type="ECO:0000313" key="2">
    <source>
        <dbReference type="Proteomes" id="UP000828390"/>
    </source>
</evidence>
<protein>
    <submittedName>
        <fullName evidence="1">Uncharacterized protein</fullName>
    </submittedName>
</protein>